<name>A0ABQ2FAD7_9MICO</name>
<dbReference type="Proteomes" id="UP000662111">
    <property type="component" value="Unassembled WGS sequence"/>
</dbReference>
<evidence type="ECO:0000256" key="1">
    <source>
        <dbReference type="SAM" id="MobiDB-lite"/>
    </source>
</evidence>
<feature type="region of interest" description="Disordered" evidence="1">
    <location>
        <begin position="78"/>
        <end position="104"/>
    </location>
</feature>
<proteinExistence type="predicted"/>
<gene>
    <name evidence="3" type="ORF">GCM10011509_24500</name>
</gene>
<dbReference type="InterPro" id="IPR038611">
    <property type="entry name" value="Arr_sf"/>
</dbReference>
<evidence type="ECO:0000313" key="3">
    <source>
        <dbReference type="EMBL" id="GGK74918.1"/>
    </source>
</evidence>
<dbReference type="Pfam" id="PF12120">
    <property type="entry name" value="Arr-ms"/>
    <property type="match status" value="1"/>
</dbReference>
<sequence length="144" mass="15739">MSEGAEPVPFEVYRAGVYLHGTKADLAVGDLVMPGRESNFEGGRVMNHVYLTETLDAATWGAELSAGEGPGRIYVVEPTGDIEDDPNVTDKRYPGNPTRSYRSRDPLRVVAELTGWTGHPPERVQAMRDGLAALQREGRAQIDD</sequence>
<comment type="caution">
    <text evidence="3">The sequence shown here is derived from an EMBL/GenBank/DDBJ whole genome shotgun (WGS) entry which is preliminary data.</text>
</comment>
<dbReference type="InterPro" id="IPR021975">
    <property type="entry name" value="Rifampin_Arr"/>
</dbReference>
<protein>
    <submittedName>
        <fullName evidence="3">NAD(+)--rifampin ADP-ribosyltransferase</fullName>
    </submittedName>
</protein>
<keyword evidence="4" id="KW-1185">Reference proteome</keyword>
<reference evidence="4" key="1">
    <citation type="journal article" date="2019" name="Int. J. Syst. Evol. Microbiol.">
        <title>The Global Catalogue of Microorganisms (GCM) 10K type strain sequencing project: providing services to taxonomists for standard genome sequencing and annotation.</title>
        <authorList>
            <consortium name="The Broad Institute Genomics Platform"/>
            <consortium name="The Broad Institute Genome Sequencing Center for Infectious Disease"/>
            <person name="Wu L."/>
            <person name="Ma J."/>
        </authorList>
    </citation>
    <scope>NUCLEOTIDE SEQUENCE [LARGE SCALE GENOMIC DNA]</scope>
    <source>
        <strain evidence="4">CGMCC 1.5362</strain>
    </source>
</reference>
<dbReference type="RefSeq" id="WP_022921799.1">
    <property type="nucleotide sequence ID" value="NZ_BMLB01000005.1"/>
</dbReference>
<feature type="domain" description="Rifampin ADP-ribosyltransferase" evidence="2">
    <location>
        <begin position="18"/>
        <end position="116"/>
    </location>
</feature>
<evidence type="ECO:0000313" key="4">
    <source>
        <dbReference type="Proteomes" id="UP000662111"/>
    </source>
</evidence>
<dbReference type="NCBIfam" id="NF033144">
    <property type="entry name" value="rifampin_ARR"/>
    <property type="match status" value="1"/>
</dbReference>
<evidence type="ECO:0000259" key="2">
    <source>
        <dbReference type="Pfam" id="PF12120"/>
    </source>
</evidence>
<organism evidence="3 4">
    <name type="scientific">Ornithinimicrobium pekingense</name>
    <dbReference type="NCBI Taxonomy" id="384677"/>
    <lineage>
        <taxon>Bacteria</taxon>
        <taxon>Bacillati</taxon>
        <taxon>Actinomycetota</taxon>
        <taxon>Actinomycetes</taxon>
        <taxon>Micrococcales</taxon>
        <taxon>Ornithinimicrobiaceae</taxon>
        <taxon>Ornithinimicrobium</taxon>
    </lineage>
</organism>
<accession>A0ABQ2FAD7</accession>
<dbReference type="Gene3D" id="3.20.170.40">
    <property type="entry name" value="Rifampin ADP-ribosyltransferase domain"/>
    <property type="match status" value="1"/>
</dbReference>
<dbReference type="EMBL" id="BMLB01000005">
    <property type="protein sequence ID" value="GGK74918.1"/>
    <property type="molecule type" value="Genomic_DNA"/>
</dbReference>